<evidence type="ECO:0000259" key="3">
    <source>
        <dbReference type="Pfam" id="PF01464"/>
    </source>
</evidence>
<name>A0A0S4TWJ7_RALSL</name>
<dbReference type="GO" id="GO:0000270">
    <property type="term" value="P:peptidoglycan metabolic process"/>
    <property type="evidence" value="ECO:0007669"/>
    <property type="project" value="InterPro"/>
</dbReference>
<dbReference type="AlphaFoldDB" id="A0A0S4TWJ7"/>
<dbReference type="Pfam" id="PF01464">
    <property type="entry name" value="SLT"/>
    <property type="match status" value="1"/>
</dbReference>
<dbReference type="InterPro" id="IPR008258">
    <property type="entry name" value="Transglycosylase_SLT_dom_1"/>
</dbReference>
<feature type="chain" id="PRO_5006628176" evidence="2">
    <location>
        <begin position="20"/>
        <end position="221"/>
    </location>
</feature>
<dbReference type="GO" id="GO:0016020">
    <property type="term" value="C:membrane"/>
    <property type="evidence" value="ECO:0007669"/>
    <property type="project" value="InterPro"/>
</dbReference>
<dbReference type="CDD" id="cd00254">
    <property type="entry name" value="LT-like"/>
    <property type="match status" value="1"/>
</dbReference>
<evidence type="ECO:0000256" key="1">
    <source>
        <dbReference type="ARBA" id="ARBA00007734"/>
    </source>
</evidence>
<proteinExistence type="inferred from homology"/>
<evidence type="ECO:0000313" key="4">
    <source>
        <dbReference type="EMBL" id="CUV14035.1"/>
    </source>
</evidence>
<dbReference type="GO" id="GO:0008933">
    <property type="term" value="F:peptidoglycan lytic transglycosylase activity"/>
    <property type="evidence" value="ECO:0007669"/>
    <property type="project" value="InterPro"/>
</dbReference>
<feature type="domain" description="Transglycosylase SLT" evidence="3">
    <location>
        <begin position="86"/>
        <end position="186"/>
    </location>
</feature>
<organism evidence="4">
    <name type="scientific">Ralstonia solanacearum</name>
    <name type="common">Pseudomonas solanacearum</name>
    <dbReference type="NCBI Taxonomy" id="305"/>
    <lineage>
        <taxon>Bacteria</taxon>
        <taxon>Pseudomonadati</taxon>
        <taxon>Pseudomonadota</taxon>
        <taxon>Betaproteobacteria</taxon>
        <taxon>Burkholderiales</taxon>
        <taxon>Burkholderiaceae</taxon>
        <taxon>Ralstonia</taxon>
        <taxon>Ralstonia solanacearum species complex</taxon>
    </lineage>
</organism>
<dbReference type="InterPro" id="IPR000189">
    <property type="entry name" value="Transglyc_AS"/>
</dbReference>
<dbReference type="EMBL" id="LN899819">
    <property type="protein sequence ID" value="CUV14035.1"/>
    <property type="molecule type" value="Genomic_DNA"/>
</dbReference>
<dbReference type="PANTHER" id="PTHR37423">
    <property type="entry name" value="SOLUBLE LYTIC MUREIN TRANSGLYCOSYLASE-RELATED"/>
    <property type="match status" value="1"/>
</dbReference>
<comment type="similarity">
    <text evidence="1">Belongs to the transglycosylase Slt family.</text>
</comment>
<reference evidence="4" key="1">
    <citation type="submission" date="2015-10" db="EMBL/GenBank/DDBJ databases">
        <authorList>
            <person name="Gilbert D.G."/>
        </authorList>
    </citation>
    <scope>NUCLEOTIDE SEQUENCE</scope>
    <source>
        <strain evidence="4">Phyl III-seqv23</strain>
    </source>
</reference>
<gene>
    <name evidence="4" type="ORF">RUN39_v1_680039</name>
</gene>
<evidence type="ECO:0000256" key="2">
    <source>
        <dbReference type="SAM" id="SignalP"/>
    </source>
</evidence>
<dbReference type="PANTHER" id="PTHR37423:SF2">
    <property type="entry name" value="MEMBRANE-BOUND LYTIC MUREIN TRANSGLYCOSYLASE C"/>
    <property type="match status" value="1"/>
</dbReference>
<dbReference type="SUPFAM" id="SSF53955">
    <property type="entry name" value="Lysozyme-like"/>
    <property type="match status" value="1"/>
</dbReference>
<dbReference type="PROSITE" id="PS00922">
    <property type="entry name" value="TRANSGLYCOSYLASE"/>
    <property type="match status" value="1"/>
</dbReference>
<keyword evidence="2" id="KW-0732">Signal</keyword>
<protein>
    <submittedName>
        <fullName evidence="4">Lytic transglycosylase catalytic</fullName>
    </submittedName>
</protein>
<accession>A0A0S4TWJ7</accession>
<sequence>MRRAAIGLAWLGAATCALANPATYRSGATQFIVGGMGGGMGGGVMRAQPAARLAPQRLGNARVTHPAAAGRAAPCGGLTPASMDALRKAARAEGVDERLLLAVAQTESRFNPLAKSPAGAIGLMQLMPTTARQYDRSGTANLWDAGTNARIGARHLRYLLDRYGGNLALTAAAYNAGEGAVQRYGRTIPPFAETQQYVPLVVGRYLDYLGPASDSAGCRAR</sequence>
<dbReference type="InterPro" id="IPR023346">
    <property type="entry name" value="Lysozyme-like_dom_sf"/>
</dbReference>
<feature type="signal peptide" evidence="2">
    <location>
        <begin position="1"/>
        <end position="19"/>
    </location>
</feature>
<dbReference type="Gene3D" id="1.10.530.10">
    <property type="match status" value="1"/>
</dbReference>